<accession>A0A7Z0D326</accession>
<keyword evidence="9" id="KW-1185">Reference proteome</keyword>
<comment type="caution">
    <text evidence="8">The sequence shown here is derived from an EMBL/GenBank/DDBJ whole genome shotgun (WGS) entry which is preliminary data.</text>
</comment>
<dbReference type="Pfam" id="PF06271">
    <property type="entry name" value="RDD"/>
    <property type="match status" value="1"/>
</dbReference>
<dbReference type="PANTHER" id="PTHR38480">
    <property type="entry name" value="SLR0254 PROTEIN"/>
    <property type="match status" value="1"/>
</dbReference>
<feature type="transmembrane region" description="Helical" evidence="6">
    <location>
        <begin position="33"/>
        <end position="55"/>
    </location>
</feature>
<evidence type="ECO:0000256" key="3">
    <source>
        <dbReference type="ARBA" id="ARBA00022989"/>
    </source>
</evidence>
<evidence type="ECO:0000256" key="1">
    <source>
        <dbReference type="ARBA" id="ARBA00004141"/>
    </source>
</evidence>
<dbReference type="PANTHER" id="PTHR38480:SF1">
    <property type="entry name" value="SLR0254 PROTEIN"/>
    <property type="match status" value="1"/>
</dbReference>
<dbReference type="GO" id="GO:0016020">
    <property type="term" value="C:membrane"/>
    <property type="evidence" value="ECO:0007669"/>
    <property type="project" value="UniProtKB-SubCell"/>
</dbReference>
<name>A0A7Z0D326_9MICO</name>
<organism evidence="8 9">
    <name type="scientific">Spelaeicoccus albus</name>
    <dbReference type="NCBI Taxonomy" id="1280376"/>
    <lineage>
        <taxon>Bacteria</taxon>
        <taxon>Bacillati</taxon>
        <taxon>Actinomycetota</taxon>
        <taxon>Actinomycetes</taxon>
        <taxon>Micrococcales</taxon>
        <taxon>Brevibacteriaceae</taxon>
        <taxon>Spelaeicoccus</taxon>
    </lineage>
</organism>
<keyword evidence="5" id="KW-0175">Coiled coil</keyword>
<evidence type="ECO:0000256" key="4">
    <source>
        <dbReference type="ARBA" id="ARBA00023136"/>
    </source>
</evidence>
<feature type="domain" description="RDD" evidence="7">
    <location>
        <begin position="20"/>
        <end position="150"/>
    </location>
</feature>
<keyword evidence="4 6" id="KW-0472">Membrane</keyword>
<keyword evidence="2 6" id="KW-0812">Transmembrane</keyword>
<evidence type="ECO:0000313" key="9">
    <source>
        <dbReference type="Proteomes" id="UP000539111"/>
    </source>
</evidence>
<reference evidence="8 9" key="1">
    <citation type="submission" date="2020-07" db="EMBL/GenBank/DDBJ databases">
        <title>Sequencing the genomes of 1000 actinobacteria strains.</title>
        <authorList>
            <person name="Klenk H.-P."/>
        </authorList>
    </citation>
    <scope>NUCLEOTIDE SEQUENCE [LARGE SCALE GENOMIC DNA]</scope>
    <source>
        <strain evidence="8 9">DSM 26341</strain>
    </source>
</reference>
<comment type="subcellular location">
    <subcellularLocation>
        <location evidence="1">Membrane</location>
        <topology evidence="1">Multi-pass membrane protein</topology>
    </subcellularLocation>
</comment>
<dbReference type="Proteomes" id="UP000539111">
    <property type="component" value="Unassembled WGS sequence"/>
</dbReference>
<proteinExistence type="predicted"/>
<evidence type="ECO:0000256" key="6">
    <source>
        <dbReference type="SAM" id="Phobius"/>
    </source>
</evidence>
<sequence length="280" mass="30315">MIGAGTVTTGEAVELEIEPASVGMRALSCLIDFVVVVLAYYLLIIVALTGLLASVTPSKSLMTALMLIFYVLILVAFPIMLETFTRGKSIGKYIVGLRIVRDDGGAVRFRHALIRALLWQFEVLALTGALAALVGLLSPKGKRIGDYLAGTYATRDRATRVRTRLTGLPPRMAGWASVADMRSLPDPLARRVAQFLSHAATMTPASRGRMAADLAAEAGPYVAPLPPPGVGAEEFLAGVMAERRRRDLDRLERQSAQLARHNEALHKLPFGLDDVDPEQR</sequence>
<evidence type="ECO:0000259" key="7">
    <source>
        <dbReference type="Pfam" id="PF06271"/>
    </source>
</evidence>
<feature type="transmembrane region" description="Helical" evidence="6">
    <location>
        <begin position="117"/>
        <end position="137"/>
    </location>
</feature>
<gene>
    <name evidence="8" type="ORF">BJY26_002258</name>
</gene>
<feature type="transmembrane region" description="Helical" evidence="6">
    <location>
        <begin position="61"/>
        <end position="81"/>
    </location>
</feature>
<keyword evidence="3 6" id="KW-1133">Transmembrane helix</keyword>
<feature type="coiled-coil region" evidence="5">
    <location>
        <begin position="241"/>
        <end position="268"/>
    </location>
</feature>
<dbReference type="EMBL" id="JACBZP010000001">
    <property type="protein sequence ID" value="NYI67952.1"/>
    <property type="molecule type" value="Genomic_DNA"/>
</dbReference>
<dbReference type="RefSeq" id="WP_179428308.1">
    <property type="nucleotide sequence ID" value="NZ_JACBZP010000001.1"/>
</dbReference>
<protein>
    <submittedName>
        <fullName evidence="8">Putative RDD family membrane protein YckC</fullName>
    </submittedName>
</protein>
<dbReference type="InterPro" id="IPR010432">
    <property type="entry name" value="RDD"/>
</dbReference>
<evidence type="ECO:0000313" key="8">
    <source>
        <dbReference type="EMBL" id="NYI67952.1"/>
    </source>
</evidence>
<evidence type="ECO:0000256" key="5">
    <source>
        <dbReference type="SAM" id="Coils"/>
    </source>
</evidence>
<dbReference type="AlphaFoldDB" id="A0A7Z0D326"/>
<evidence type="ECO:0000256" key="2">
    <source>
        <dbReference type="ARBA" id="ARBA00022692"/>
    </source>
</evidence>